<dbReference type="AlphaFoldDB" id="R7RV63"/>
<comment type="caution">
    <text evidence="2">The sequence shown here is derived from an EMBL/GenBank/DDBJ whole genome shotgun (WGS) entry which is preliminary data.</text>
</comment>
<gene>
    <name evidence="2" type="ORF">TCEL_00906</name>
</gene>
<dbReference type="RefSeq" id="WP_018663347.1">
    <property type="nucleotide sequence ID" value="NZ_HF952018.1"/>
</dbReference>
<sequence>MDISNLLSVCPTGQPTTTNTWAWFIILLIILGYGNQGYECSCRRCRRRKHRRCCNDFFGGDALFALLILALIFLLSKSPCTNTTTTC</sequence>
<proteinExistence type="predicted"/>
<keyword evidence="3" id="KW-1185">Reference proteome</keyword>
<dbReference type="Proteomes" id="UP000014923">
    <property type="component" value="Unassembled WGS sequence"/>
</dbReference>
<keyword evidence="1" id="KW-1133">Transmembrane helix</keyword>
<accession>R7RV63</accession>
<evidence type="ECO:0000313" key="2">
    <source>
        <dbReference type="EMBL" id="CDF59440.1"/>
    </source>
</evidence>
<organism evidence="2 3">
    <name type="scientific">Thermobrachium celere DSM 8682</name>
    <dbReference type="NCBI Taxonomy" id="941824"/>
    <lineage>
        <taxon>Bacteria</taxon>
        <taxon>Bacillati</taxon>
        <taxon>Bacillota</taxon>
        <taxon>Clostridia</taxon>
        <taxon>Eubacteriales</taxon>
        <taxon>Clostridiaceae</taxon>
        <taxon>Thermobrachium</taxon>
    </lineage>
</organism>
<dbReference type="OrthoDB" id="9956603at2"/>
<dbReference type="HOGENOM" id="CLU_2482258_0_0_9"/>
<feature type="transmembrane region" description="Helical" evidence="1">
    <location>
        <begin position="20"/>
        <end position="36"/>
    </location>
</feature>
<name>R7RV63_9CLOT</name>
<protein>
    <submittedName>
        <fullName evidence="2">Uncharacterized protein</fullName>
    </submittedName>
</protein>
<dbReference type="EMBL" id="CAVN010000099">
    <property type="protein sequence ID" value="CDF59440.1"/>
    <property type="molecule type" value="Genomic_DNA"/>
</dbReference>
<evidence type="ECO:0000256" key="1">
    <source>
        <dbReference type="SAM" id="Phobius"/>
    </source>
</evidence>
<evidence type="ECO:0000313" key="3">
    <source>
        <dbReference type="Proteomes" id="UP000014923"/>
    </source>
</evidence>
<reference evidence="2" key="1">
    <citation type="submission" date="2013-03" db="EMBL/GenBank/DDBJ databases">
        <title>Draft genome sequence of the hydrogen-ethanol-producing anaerobic alkalithermophilic Caloramator celere.</title>
        <authorList>
            <person name="Ciranna A."/>
            <person name="Larjo A."/>
            <person name="Kivisto A."/>
            <person name="Santala V."/>
            <person name="Roos C."/>
            <person name="Karp M."/>
        </authorList>
    </citation>
    <scope>NUCLEOTIDE SEQUENCE [LARGE SCALE GENOMIC DNA]</scope>
    <source>
        <strain evidence="2">DSM 8682</strain>
    </source>
</reference>
<keyword evidence="1" id="KW-0812">Transmembrane</keyword>
<keyword evidence="1" id="KW-0472">Membrane</keyword>
<feature type="transmembrane region" description="Helical" evidence="1">
    <location>
        <begin position="57"/>
        <end position="75"/>
    </location>
</feature>